<dbReference type="EC" id="2.1.3.15" evidence="10"/>
<sequence>MKPVFLDFEQPIAELTKKIDELRFVQGESAVDISDEITRLQKKSNDLTKSIFSKLTPAQISQVSRHPQRPYTLDYIDALFTDFEELHGDRHYADDYAIVGGLARFNGQSVVVIGHQKGRDTKEKIRRNFGMPRPEGYRKALRLMQTAEKFNLPVMTFVDTPGAYPGIGAEERGQSEAIGRNLYELTRLRVPVLCTIIGEGGSGGALAIAVGDYVNMLQYSTYSVISPEGCASILWKTAEKAADAAQALGITAKRLLELDLIDRVIDEPLGGAHRNYEAVMSSVKTVLEAQLYEAQSMPMADLLSRRFDRIMAYGRFTEK</sequence>
<keyword evidence="10" id="KW-0963">Cytoplasm</keyword>
<evidence type="ECO:0000256" key="3">
    <source>
        <dbReference type="ARBA" id="ARBA00022679"/>
    </source>
</evidence>
<dbReference type="InterPro" id="IPR011763">
    <property type="entry name" value="COA_CT_C"/>
</dbReference>
<dbReference type="GO" id="GO:0006633">
    <property type="term" value="P:fatty acid biosynthetic process"/>
    <property type="evidence" value="ECO:0007669"/>
    <property type="project" value="UniProtKB-KW"/>
</dbReference>
<dbReference type="GO" id="GO:2001295">
    <property type="term" value="P:malonyl-CoA biosynthetic process"/>
    <property type="evidence" value="ECO:0007669"/>
    <property type="project" value="UniProtKB-UniRule"/>
</dbReference>
<keyword evidence="6 10" id="KW-0067">ATP-binding</keyword>
<dbReference type="GO" id="GO:0005524">
    <property type="term" value="F:ATP binding"/>
    <property type="evidence" value="ECO:0007669"/>
    <property type="project" value="UniProtKB-KW"/>
</dbReference>
<dbReference type="PRINTS" id="PR01069">
    <property type="entry name" value="ACCCTRFRASEA"/>
</dbReference>
<comment type="similarity">
    <text evidence="10">Belongs to the AccA family.</text>
</comment>
<dbReference type="Gene3D" id="3.90.226.10">
    <property type="entry name" value="2-enoyl-CoA Hydratase, Chain A, domain 1"/>
    <property type="match status" value="1"/>
</dbReference>
<keyword evidence="4 10" id="KW-0547">Nucleotide-binding</keyword>
<evidence type="ECO:0000256" key="10">
    <source>
        <dbReference type="HAMAP-Rule" id="MF_00823"/>
    </source>
</evidence>
<accession>A0A378UIC8</accession>
<dbReference type="SUPFAM" id="SSF52096">
    <property type="entry name" value="ClpP/crotonase"/>
    <property type="match status" value="1"/>
</dbReference>
<evidence type="ECO:0000256" key="4">
    <source>
        <dbReference type="ARBA" id="ARBA00022741"/>
    </source>
</evidence>
<comment type="subcellular location">
    <subcellularLocation>
        <location evidence="10">Cytoplasm</location>
    </subcellularLocation>
</comment>
<dbReference type="GO" id="GO:0003989">
    <property type="term" value="F:acetyl-CoA carboxylase activity"/>
    <property type="evidence" value="ECO:0007669"/>
    <property type="project" value="InterPro"/>
</dbReference>
<dbReference type="AlphaFoldDB" id="A0A378UIC8"/>
<comment type="function">
    <text evidence="10">Component of the acetyl coenzyme A carboxylase (ACC) complex. First, biotin carboxylase catalyzes the carboxylation of biotin on its carrier protein (BCCP) and then the CO(2) group is transferred by the carboxyltransferase to acetyl-CoA to form malonyl-CoA.</text>
</comment>
<dbReference type="UniPathway" id="UPA00655">
    <property type="reaction ID" value="UER00711"/>
</dbReference>
<dbReference type="GO" id="GO:0009317">
    <property type="term" value="C:acetyl-CoA carboxylase complex"/>
    <property type="evidence" value="ECO:0007669"/>
    <property type="project" value="InterPro"/>
</dbReference>
<evidence type="ECO:0000259" key="11">
    <source>
        <dbReference type="PROSITE" id="PS50989"/>
    </source>
</evidence>
<proteinExistence type="inferred from homology"/>
<dbReference type="InterPro" id="IPR029045">
    <property type="entry name" value="ClpP/crotonase-like_dom_sf"/>
</dbReference>
<dbReference type="PROSITE" id="PS50989">
    <property type="entry name" value="COA_CT_CTER"/>
    <property type="match status" value="1"/>
</dbReference>
<keyword evidence="2 10" id="KW-0444">Lipid biosynthesis</keyword>
<comment type="pathway">
    <text evidence="1 10">Lipid metabolism; malonyl-CoA biosynthesis; malonyl-CoA from acetyl-CoA: step 1/1.</text>
</comment>
<evidence type="ECO:0000256" key="7">
    <source>
        <dbReference type="ARBA" id="ARBA00023098"/>
    </source>
</evidence>
<evidence type="ECO:0000256" key="5">
    <source>
        <dbReference type="ARBA" id="ARBA00022832"/>
    </source>
</evidence>
<evidence type="ECO:0000313" key="12">
    <source>
        <dbReference type="EMBL" id="STZ76251.1"/>
    </source>
</evidence>
<dbReference type="HAMAP" id="MF_00823">
    <property type="entry name" value="AcetylCoA_CT_alpha"/>
    <property type="match status" value="1"/>
</dbReference>
<protein>
    <recommendedName>
        <fullName evidence="10">Acetyl-coenzyme A carboxylase carboxyl transferase subunit alpha</fullName>
        <shortName evidence="10">ACCase subunit alpha</shortName>
        <shortName evidence="10">Acetyl-CoA carboxylase carboxyltransferase subunit alpha</shortName>
        <ecNumber evidence="10">2.1.3.15</ecNumber>
    </recommendedName>
</protein>
<dbReference type="GO" id="GO:0016743">
    <property type="term" value="F:carboxyl- or carbamoyltransferase activity"/>
    <property type="evidence" value="ECO:0007669"/>
    <property type="project" value="UniProtKB-UniRule"/>
</dbReference>
<name>A0A378UIC8_BERDE</name>
<evidence type="ECO:0000313" key="13">
    <source>
        <dbReference type="Proteomes" id="UP000254651"/>
    </source>
</evidence>
<comment type="catalytic activity">
    <reaction evidence="9 10">
        <text>N(6)-carboxybiotinyl-L-lysyl-[protein] + acetyl-CoA = N(6)-biotinyl-L-lysyl-[protein] + malonyl-CoA</text>
        <dbReference type="Rhea" id="RHEA:54728"/>
        <dbReference type="Rhea" id="RHEA-COMP:10505"/>
        <dbReference type="Rhea" id="RHEA-COMP:10506"/>
        <dbReference type="ChEBI" id="CHEBI:57288"/>
        <dbReference type="ChEBI" id="CHEBI:57384"/>
        <dbReference type="ChEBI" id="CHEBI:83144"/>
        <dbReference type="ChEBI" id="CHEBI:83145"/>
        <dbReference type="EC" id="2.1.3.15"/>
    </reaction>
</comment>
<keyword evidence="7 10" id="KW-0443">Lipid metabolism</keyword>
<dbReference type="PANTHER" id="PTHR42853">
    <property type="entry name" value="ACETYL-COENZYME A CARBOXYLASE CARBOXYL TRANSFERASE SUBUNIT ALPHA"/>
    <property type="match status" value="1"/>
</dbReference>
<keyword evidence="5 10" id="KW-0276">Fatty acid metabolism</keyword>
<dbReference type="NCBIfam" id="NF041504">
    <property type="entry name" value="AccA_sub"/>
    <property type="match status" value="1"/>
</dbReference>
<dbReference type="InterPro" id="IPR001095">
    <property type="entry name" value="Acetyl_CoA_COase_a_su"/>
</dbReference>
<dbReference type="RefSeq" id="WP_066079465.1">
    <property type="nucleotide sequence ID" value="NZ_CP181246.1"/>
</dbReference>
<gene>
    <name evidence="10 12" type="primary">accA</name>
    <name evidence="12" type="ORF">NCTC10295_01012</name>
</gene>
<dbReference type="Pfam" id="PF03255">
    <property type="entry name" value="ACCA"/>
    <property type="match status" value="1"/>
</dbReference>
<evidence type="ECO:0000256" key="6">
    <source>
        <dbReference type="ARBA" id="ARBA00022840"/>
    </source>
</evidence>
<evidence type="ECO:0000256" key="2">
    <source>
        <dbReference type="ARBA" id="ARBA00022516"/>
    </source>
</evidence>
<evidence type="ECO:0000256" key="8">
    <source>
        <dbReference type="ARBA" id="ARBA00023160"/>
    </source>
</evidence>
<dbReference type="NCBIfam" id="TIGR00513">
    <property type="entry name" value="accA"/>
    <property type="match status" value="1"/>
</dbReference>
<keyword evidence="12" id="KW-0436">Ligase</keyword>
<dbReference type="NCBIfam" id="NF004344">
    <property type="entry name" value="PRK05724.1"/>
    <property type="match status" value="1"/>
</dbReference>
<comment type="subunit">
    <text evidence="10">Acetyl-CoA carboxylase is a heterohexamer composed of biotin carboxyl carrier protein (AccB), biotin carboxylase (AccC) and two subunits each of ACCase subunit alpha (AccA) and ACCase subunit beta (AccD).</text>
</comment>
<dbReference type="PANTHER" id="PTHR42853:SF3">
    <property type="entry name" value="ACETYL-COENZYME A CARBOXYLASE CARBOXYL TRANSFERASE SUBUNIT ALPHA, CHLOROPLASTIC"/>
    <property type="match status" value="1"/>
</dbReference>
<dbReference type="Proteomes" id="UP000254651">
    <property type="component" value="Unassembled WGS sequence"/>
</dbReference>
<organism evidence="12 13">
    <name type="scientific">Bergeriella denitrificans</name>
    <name type="common">Neisseria denitrificans</name>
    <dbReference type="NCBI Taxonomy" id="494"/>
    <lineage>
        <taxon>Bacteria</taxon>
        <taxon>Pseudomonadati</taxon>
        <taxon>Pseudomonadota</taxon>
        <taxon>Betaproteobacteria</taxon>
        <taxon>Neisseriales</taxon>
        <taxon>Neisseriaceae</taxon>
        <taxon>Bergeriella</taxon>
    </lineage>
</organism>
<evidence type="ECO:0000256" key="9">
    <source>
        <dbReference type="ARBA" id="ARBA00049152"/>
    </source>
</evidence>
<dbReference type="EMBL" id="UGQS01000002">
    <property type="protein sequence ID" value="STZ76251.1"/>
    <property type="molecule type" value="Genomic_DNA"/>
</dbReference>
<keyword evidence="8 10" id="KW-0275">Fatty acid biosynthesis</keyword>
<keyword evidence="3 10" id="KW-0808">Transferase</keyword>
<feature type="domain" description="CoA carboxyltransferase C-terminal" evidence="11">
    <location>
        <begin position="39"/>
        <end position="293"/>
    </location>
</feature>
<reference evidence="12 13" key="1">
    <citation type="submission" date="2018-06" db="EMBL/GenBank/DDBJ databases">
        <authorList>
            <consortium name="Pathogen Informatics"/>
            <person name="Doyle S."/>
        </authorList>
    </citation>
    <scope>NUCLEOTIDE SEQUENCE [LARGE SCALE GENOMIC DNA]</scope>
    <source>
        <strain evidence="12 13">NCTC10295</strain>
    </source>
</reference>
<evidence type="ECO:0000256" key="1">
    <source>
        <dbReference type="ARBA" id="ARBA00004956"/>
    </source>
</evidence>
<keyword evidence="13" id="KW-1185">Reference proteome</keyword>